<dbReference type="SUPFAM" id="SSF54001">
    <property type="entry name" value="Cysteine proteinases"/>
    <property type="match status" value="1"/>
</dbReference>
<organism evidence="7 8">
    <name type="scientific">Plastorhodobacter daqingensis</name>
    <dbReference type="NCBI Taxonomy" id="1387281"/>
    <lineage>
        <taxon>Bacteria</taxon>
        <taxon>Pseudomonadati</taxon>
        <taxon>Pseudomonadota</taxon>
        <taxon>Alphaproteobacteria</taxon>
        <taxon>Rhodobacterales</taxon>
        <taxon>Paracoccaceae</taxon>
        <taxon>Plastorhodobacter</taxon>
    </lineage>
</organism>
<dbReference type="PANTHER" id="PTHR47359">
    <property type="entry name" value="PEPTIDOGLYCAN DL-ENDOPEPTIDASE CWLO"/>
    <property type="match status" value="1"/>
</dbReference>
<evidence type="ECO:0000313" key="7">
    <source>
        <dbReference type="EMBL" id="MFC7705847.1"/>
    </source>
</evidence>
<sequence length="293" mass="31801">MRTPIHDRRLIPFNGKVAAASLWGQVDAEQFVEGEWHRVILPVADLLAAPDGPRDRQVLLGERVLVLERRQDMAYGQIARDGYCGWIRAEALGPDRVATHWIAAPGSHGYPGPDIKLIERCALSFGAGVTAVAEHPDFVETDLGLFIPRQHLRRIGDWFDDAVAVAELFLGTPYLWGGNSRTGIDCSGLVQAAYLACGISCPGDSDLQQACFGTPLPEDALLQRGDLLFWKGHVALVADENRILHANGHAMSTCHEATEAAITRIAKQGGGPVTARRRPPQDRAESPRVSAPA</sequence>
<evidence type="ECO:0000313" key="8">
    <source>
        <dbReference type="Proteomes" id="UP001596516"/>
    </source>
</evidence>
<reference evidence="8" key="1">
    <citation type="journal article" date="2019" name="Int. J. Syst. Evol. Microbiol.">
        <title>The Global Catalogue of Microorganisms (GCM) 10K type strain sequencing project: providing services to taxonomists for standard genome sequencing and annotation.</title>
        <authorList>
            <consortium name="The Broad Institute Genomics Platform"/>
            <consortium name="The Broad Institute Genome Sequencing Center for Infectious Disease"/>
            <person name="Wu L."/>
            <person name="Ma J."/>
        </authorList>
    </citation>
    <scope>NUCLEOTIDE SEQUENCE [LARGE SCALE GENOMIC DNA]</scope>
    <source>
        <strain evidence="8">CGMCC 1.12750</strain>
    </source>
</reference>
<protein>
    <submittedName>
        <fullName evidence="7">NlpC/P60 family protein</fullName>
    </submittedName>
</protein>
<dbReference type="RefSeq" id="WP_377406156.1">
    <property type="nucleotide sequence ID" value="NZ_JBHTFQ010000010.1"/>
</dbReference>
<dbReference type="EMBL" id="JBHTFQ010000010">
    <property type="protein sequence ID" value="MFC7705847.1"/>
    <property type="molecule type" value="Genomic_DNA"/>
</dbReference>
<dbReference type="InterPro" id="IPR041382">
    <property type="entry name" value="SH3_16"/>
</dbReference>
<dbReference type="Pfam" id="PF18348">
    <property type="entry name" value="SH3_16"/>
    <property type="match status" value="1"/>
</dbReference>
<evidence type="ECO:0000256" key="4">
    <source>
        <dbReference type="ARBA" id="ARBA00022807"/>
    </source>
</evidence>
<evidence type="ECO:0000256" key="2">
    <source>
        <dbReference type="ARBA" id="ARBA00022670"/>
    </source>
</evidence>
<dbReference type="Pfam" id="PF00877">
    <property type="entry name" value="NLPC_P60"/>
    <property type="match status" value="1"/>
</dbReference>
<feature type="region of interest" description="Disordered" evidence="5">
    <location>
        <begin position="267"/>
        <end position="293"/>
    </location>
</feature>
<name>A0ABW2URK6_9RHOB</name>
<comment type="caution">
    <text evidence="7">The sequence shown here is derived from an EMBL/GenBank/DDBJ whole genome shotgun (WGS) entry which is preliminary data.</text>
</comment>
<dbReference type="Proteomes" id="UP001596516">
    <property type="component" value="Unassembled WGS sequence"/>
</dbReference>
<dbReference type="Gene3D" id="3.90.1720.10">
    <property type="entry name" value="endopeptidase domain like (from Nostoc punctiforme)"/>
    <property type="match status" value="1"/>
</dbReference>
<evidence type="ECO:0000259" key="6">
    <source>
        <dbReference type="PROSITE" id="PS51935"/>
    </source>
</evidence>
<dbReference type="PANTHER" id="PTHR47359:SF3">
    <property type="entry name" value="NLP_P60 DOMAIN-CONTAINING PROTEIN-RELATED"/>
    <property type="match status" value="1"/>
</dbReference>
<keyword evidence="8" id="KW-1185">Reference proteome</keyword>
<evidence type="ECO:0000256" key="3">
    <source>
        <dbReference type="ARBA" id="ARBA00022801"/>
    </source>
</evidence>
<accession>A0ABW2URK6</accession>
<feature type="domain" description="NlpC/P60" evidence="6">
    <location>
        <begin position="156"/>
        <end position="285"/>
    </location>
</feature>
<keyword evidence="4" id="KW-0788">Thiol protease</keyword>
<proteinExistence type="inferred from homology"/>
<keyword evidence="3" id="KW-0378">Hydrolase</keyword>
<evidence type="ECO:0000256" key="1">
    <source>
        <dbReference type="ARBA" id="ARBA00007074"/>
    </source>
</evidence>
<dbReference type="InterPro" id="IPR051794">
    <property type="entry name" value="PG_Endopeptidase_C40"/>
</dbReference>
<keyword evidence="2" id="KW-0645">Protease</keyword>
<evidence type="ECO:0000256" key="5">
    <source>
        <dbReference type="SAM" id="MobiDB-lite"/>
    </source>
</evidence>
<gene>
    <name evidence="7" type="ORF">ACFQXB_16825</name>
</gene>
<comment type="similarity">
    <text evidence="1">Belongs to the peptidase C40 family.</text>
</comment>
<dbReference type="PROSITE" id="PS51935">
    <property type="entry name" value="NLPC_P60"/>
    <property type="match status" value="1"/>
</dbReference>
<dbReference type="InterPro" id="IPR000064">
    <property type="entry name" value="NLP_P60_dom"/>
</dbReference>
<dbReference type="InterPro" id="IPR038765">
    <property type="entry name" value="Papain-like_cys_pep_sf"/>
</dbReference>